<comment type="caution">
    <text evidence="2">The sequence shown here is derived from an EMBL/GenBank/DDBJ whole genome shotgun (WGS) entry which is preliminary data.</text>
</comment>
<accession>A0ABP6TFK6</accession>
<evidence type="ECO:0000313" key="2">
    <source>
        <dbReference type="EMBL" id="GAA3493972.1"/>
    </source>
</evidence>
<keyword evidence="3" id="KW-1185">Reference proteome</keyword>
<dbReference type="EMBL" id="BAAAXF010000014">
    <property type="protein sequence ID" value="GAA3493972.1"/>
    <property type="molecule type" value="Genomic_DNA"/>
</dbReference>
<name>A0ABP6TFK6_9ACTN</name>
<proteinExistence type="predicted"/>
<dbReference type="Proteomes" id="UP001501455">
    <property type="component" value="Unassembled WGS sequence"/>
</dbReference>
<protein>
    <submittedName>
        <fullName evidence="2">Uncharacterized protein</fullName>
    </submittedName>
</protein>
<organism evidence="2 3">
    <name type="scientific">Streptomyces prasinosporus</name>
    <dbReference type="NCBI Taxonomy" id="68256"/>
    <lineage>
        <taxon>Bacteria</taxon>
        <taxon>Bacillati</taxon>
        <taxon>Actinomycetota</taxon>
        <taxon>Actinomycetes</taxon>
        <taxon>Kitasatosporales</taxon>
        <taxon>Streptomycetaceae</taxon>
        <taxon>Streptomyces</taxon>
        <taxon>Streptomyces albogriseolus group</taxon>
    </lineage>
</organism>
<sequence length="80" mass="8483">MYARVEGGSAPWLMWGRPVVVGAYRCGRDGWALKVRTAEPERDGEEQPDELAVEAQVPAGAPPVSPAESVSAIGTPHAQL</sequence>
<feature type="region of interest" description="Disordered" evidence="1">
    <location>
        <begin position="56"/>
        <end position="80"/>
    </location>
</feature>
<evidence type="ECO:0000313" key="3">
    <source>
        <dbReference type="Proteomes" id="UP001501455"/>
    </source>
</evidence>
<gene>
    <name evidence="2" type="ORF">GCM10019016_010710</name>
</gene>
<evidence type="ECO:0000256" key="1">
    <source>
        <dbReference type="SAM" id="MobiDB-lite"/>
    </source>
</evidence>
<reference evidence="3" key="1">
    <citation type="journal article" date="2019" name="Int. J. Syst. Evol. Microbiol.">
        <title>The Global Catalogue of Microorganisms (GCM) 10K type strain sequencing project: providing services to taxonomists for standard genome sequencing and annotation.</title>
        <authorList>
            <consortium name="The Broad Institute Genomics Platform"/>
            <consortium name="The Broad Institute Genome Sequencing Center for Infectious Disease"/>
            <person name="Wu L."/>
            <person name="Ma J."/>
        </authorList>
    </citation>
    <scope>NUCLEOTIDE SEQUENCE [LARGE SCALE GENOMIC DNA]</scope>
    <source>
        <strain evidence="3">JCM 4816</strain>
    </source>
</reference>